<dbReference type="Pfam" id="PF00515">
    <property type="entry name" value="TPR_1"/>
    <property type="match status" value="1"/>
</dbReference>
<dbReference type="SMART" id="SM00028">
    <property type="entry name" value="TPR"/>
    <property type="match status" value="2"/>
</dbReference>
<keyword evidence="4" id="KW-1185">Reference proteome</keyword>
<protein>
    <submittedName>
        <fullName evidence="3">Tetratricopeptide repeat protein</fullName>
    </submittedName>
</protein>
<feature type="repeat" description="TPR" evidence="1">
    <location>
        <begin position="154"/>
        <end position="187"/>
    </location>
</feature>
<evidence type="ECO:0000313" key="4">
    <source>
        <dbReference type="Proteomes" id="UP001165641"/>
    </source>
</evidence>
<reference evidence="3" key="1">
    <citation type="submission" date="2022-12" db="EMBL/GenBank/DDBJ databases">
        <title>Paracoccus onchidii sp. nov., isolated from a marine invertebrate from the South China Sea.</title>
        <authorList>
            <person name="Xu S."/>
            <person name="Liu Z."/>
            <person name="Xu Y."/>
        </authorList>
    </citation>
    <scope>NUCLEOTIDE SEQUENCE</scope>
    <source>
        <strain evidence="3">Z330</strain>
    </source>
</reference>
<name>A0ABT4ZK77_9RHOB</name>
<dbReference type="Proteomes" id="UP001165641">
    <property type="component" value="Unassembled WGS sequence"/>
</dbReference>
<dbReference type="PROSITE" id="PS50293">
    <property type="entry name" value="TPR_REGION"/>
    <property type="match status" value="1"/>
</dbReference>
<dbReference type="Pfam" id="PF20698">
    <property type="entry name" value="PIN-TPR-GreABC"/>
    <property type="match status" value="1"/>
</dbReference>
<dbReference type="Gene3D" id="1.25.40.10">
    <property type="entry name" value="Tetratricopeptide repeat domain"/>
    <property type="match status" value="1"/>
</dbReference>
<proteinExistence type="predicted"/>
<comment type="caution">
    <text evidence="3">The sequence shown here is derived from an EMBL/GenBank/DDBJ whole genome shotgun (WGS) entry which is preliminary data.</text>
</comment>
<keyword evidence="1" id="KW-0802">TPR repeat</keyword>
<dbReference type="SUPFAM" id="SSF48452">
    <property type="entry name" value="TPR-like"/>
    <property type="match status" value="1"/>
</dbReference>
<dbReference type="InterPro" id="IPR019734">
    <property type="entry name" value="TPR_rpt"/>
</dbReference>
<sequence length="1195" mass="132095">MKIEKPGKGTKIREGTRSTVEAALSLVPGGSALVSFGRWAIPSKLDKQNQNWQERITQATNQQGEEIEGLTAQTELLRLEQSDLAERVDDTKEHVDALVRKVEVGIIETDPLDGELEICRGLVLSEKFQTALDLLTDRFDDPKRSNQISPKLRARVLGLKGSCLKSLGKYDEAAQHFLSALEIDPDNLKIKANAVVGHLIQENSAAALELLQELLEEEPNASMHWANFIYVKSSVGEAIESDAIPATVRQSEDVLTAFVDAKRQNSDPGWVTSAQELARLYPESKRAMRLGAEADLDIAVRAIVTDTGNPADRTYAMKRASKAASMLESQWNSHLEAESGRLAPDVTLLQNTLVALRITGNKEAASRLVTNHLDLLLSDNQAKQAVGAFALDARDNDLLARVLATDFDGSAILRLESALREGDWRRAQEICETHPDEISRSGRIDSAFARDLLDAMLEGQACQPAAFQAIFHREGPPRAENDLFLAQMASKAGLDELSAAAFDRAISSGAGADAELRRALAGEAMDRDMPDLVVDLLEEHVDPARDDLSRRWLAISYARSDVARQSGVAFFAALRTSSNSDAELNRAGGHFHLNRRQPREAASWFKRSLLSEPHNVRTQLAYWQSLSRDGATRRARDFLSSVDLVQLEGPVDDRIALAQLVWRNGRADALEYAYNLTSRNRNNFKACLGYSGLLLADAFDSATPPVPSIHEVSTDAMVTFARPGYEDWTIVITDVASDLTNHIEITNSVVQAALGKRCGDQFETSSGPTRFSWTIKEIKSKYLHLFHDITRTLQDQFPDNGSFYTVKIVGDDITPILESVRERREAIERLEKIYLEGPMPIGAMARAGGGNSIDFAIHLAKSGKKIFSATGYAEDTSRELETARRATNRILVLDAYTAWLLETLGVLDAIKDVFPKLTIPASALDEFGEIIENLGRSPDGRRSMAEHEDGFVLEEHSADEVARQAQLIQSISCKIASVCDVVGIEVPSKIDRELVRLANFMGPQFDCLAVVAREEGVLLSADLRLRQIASAIGKQEAFGIDAVLRVLAIEGSLSTEAYTDVLLHLCFHGHSYVALNSYILLSMLRVDDTPNLERFAAAAEYLGTPDADLVSHIKTAAEFIQKAFAYYHGGTTAQRSASIVLRRMMHLQGIQLSDIISILITQVDDFRATQYFVDWLRGHFLMDVYERQMEENKRD</sequence>
<evidence type="ECO:0000313" key="3">
    <source>
        <dbReference type="EMBL" id="MDB6179131.1"/>
    </source>
</evidence>
<organism evidence="3 4">
    <name type="scientific">Paracoccus onchidii</name>
    <dbReference type="NCBI Taxonomy" id="3017813"/>
    <lineage>
        <taxon>Bacteria</taxon>
        <taxon>Pseudomonadati</taxon>
        <taxon>Pseudomonadota</taxon>
        <taxon>Alphaproteobacteria</taxon>
        <taxon>Rhodobacterales</taxon>
        <taxon>Paracoccaceae</taxon>
        <taxon>Paracoccus</taxon>
    </lineage>
</organism>
<evidence type="ECO:0000256" key="1">
    <source>
        <dbReference type="PROSITE-ProRule" id="PRU00339"/>
    </source>
</evidence>
<dbReference type="RefSeq" id="WP_271890234.1">
    <property type="nucleotide sequence ID" value="NZ_JAQBIE010000027.1"/>
</dbReference>
<evidence type="ECO:0000259" key="2">
    <source>
        <dbReference type="Pfam" id="PF20698"/>
    </source>
</evidence>
<accession>A0ABT4ZK77</accession>
<feature type="domain" description="PIN" evidence="2">
    <location>
        <begin position="892"/>
        <end position="1030"/>
    </location>
</feature>
<dbReference type="InterPro" id="IPR048987">
    <property type="entry name" value="PIN-TPR-GreABC"/>
</dbReference>
<dbReference type="PROSITE" id="PS50005">
    <property type="entry name" value="TPR"/>
    <property type="match status" value="1"/>
</dbReference>
<gene>
    <name evidence="3" type="ORF">PAF17_16695</name>
</gene>
<dbReference type="InterPro" id="IPR011990">
    <property type="entry name" value="TPR-like_helical_dom_sf"/>
</dbReference>
<dbReference type="EMBL" id="JAQBIE010000027">
    <property type="protein sequence ID" value="MDB6179131.1"/>
    <property type="molecule type" value="Genomic_DNA"/>
</dbReference>